<evidence type="ECO:0000313" key="1">
    <source>
        <dbReference type="EnsemblPlants" id="LPERR02G08250.1"/>
    </source>
</evidence>
<dbReference type="PANTHER" id="PTHR33108">
    <property type="entry name" value="OS01G0745000 PROTEIN"/>
    <property type="match status" value="1"/>
</dbReference>
<dbReference type="Gramene" id="LPERR02G08250.1">
    <property type="protein sequence ID" value="LPERR02G08250.1"/>
    <property type="gene ID" value="LPERR02G08250"/>
</dbReference>
<dbReference type="Proteomes" id="UP000032180">
    <property type="component" value="Chromosome 2"/>
</dbReference>
<dbReference type="AlphaFoldDB" id="A0A0D9VE20"/>
<evidence type="ECO:0008006" key="3">
    <source>
        <dbReference type="Google" id="ProtNLM"/>
    </source>
</evidence>
<proteinExistence type="predicted"/>
<dbReference type="HOGENOM" id="CLU_1430213_0_0_1"/>
<dbReference type="PANTHER" id="PTHR33108:SF12">
    <property type="entry name" value="OS02G0229900 PROTEIN"/>
    <property type="match status" value="1"/>
</dbReference>
<name>A0A0D9VE20_9ORYZ</name>
<dbReference type="eggNOG" id="ENOG502RYJ8">
    <property type="taxonomic scope" value="Eukaryota"/>
</dbReference>
<organism evidence="1 2">
    <name type="scientific">Leersia perrieri</name>
    <dbReference type="NCBI Taxonomy" id="77586"/>
    <lineage>
        <taxon>Eukaryota</taxon>
        <taxon>Viridiplantae</taxon>
        <taxon>Streptophyta</taxon>
        <taxon>Embryophyta</taxon>
        <taxon>Tracheophyta</taxon>
        <taxon>Spermatophyta</taxon>
        <taxon>Magnoliopsida</taxon>
        <taxon>Liliopsida</taxon>
        <taxon>Poales</taxon>
        <taxon>Poaceae</taxon>
        <taxon>BOP clade</taxon>
        <taxon>Oryzoideae</taxon>
        <taxon>Oryzeae</taxon>
        <taxon>Oryzinae</taxon>
        <taxon>Leersia</taxon>
    </lineage>
</organism>
<dbReference type="Pfam" id="PF07911">
    <property type="entry name" value="DUF1677"/>
    <property type="match status" value="1"/>
</dbReference>
<reference evidence="1" key="3">
    <citation type="submission" date="2015-04" db="UniProtKB">
        <authorList>
            <consortium name="EnsemblPlants"/>
        </authorList>
    </citation>
    <scope>IDENTIFICATION</scope>
</reference>
<accession>A0A0D9VE20</accession>
<dbReference type="InterPro" id="IPR012876">
    <property type="entry name" value="DUF1677_pln"/>
</dbReference>
<reference evidence="2" key="2">
    <citation type="submission" date="2013-12" db="EMBL/GenBank/DDBJ databases">
        <authorList>
            <person name="Yu Y."/>
            <person name="Lee S."/>
            <person name="de Baynast K."/>
            <person name="Wissotski M."/>
            <person name="Liu L."/>
            <person name="Talag J."/>
            <person name="Goicoechea J."/>
            <person name="Angelova A."/>
            <person name="Jetty R."/>
            <person name="Kudrna D."/>
            <person name="Golser W."/>
            <person name="Rivera L."/>
            <person name="Zhang J."/>
            <person name="Wing R."/>
        </authorList>
    </citation>
    <scope>NUCLEOTIDE SEQUENCE</scope>
</reference>
<evidence type="ECO:0000313" key="2">
    <source>
        <dbReference type="Proteomes" id="UP000032180"/>
    </source>
</evidence>
<reference evidence="1 2" key="1">
    <citation type="submission" date="2012-08" db="EMBL/GenBank/DDBJ databases">
        <title>Oryza genome evolution.</title>
        <authorList>
            <person name="Wing R.A."/>
        </authorList>
    </citation>
    <scope>NUCLEOTIDE SEQUENCE</scope>
</reference>
<protein>
    <recommendedName>
        <fullName evidence="3">DUF1677 family protein</fullName>
    </recommendedName>
</protein>
<dbReference type="STRING" id="77586.A0A0D9VE20"/>
<dbReference type="EnsemblPlants" id="LPERR02G08250.1">
    <property type="protein sequence ID" value="LPERR02G08250.1"/>
    <property type="gene ID" value="LPERR02G08250"/>
</dbReference>
<keyword evidence="2" id="KW-1185">Reference proteome</keyword>
<sequence>MAAVPPFLATLIGNLGHAGGDPPAAAAADEQQMQVVVEEARCECGGTSEECTPAYADAVRRRFSGRWLCGLCAAAVTEEAGKKNGETEAAAHMAVCRRFNGFGRTHPPLFHADAMRHILRKLSVAGGGSPKPTSSRRRELMTVEGAVKATGGVAGGMVIT</sequence>